<feature type="binding site" evidence="1">
    <location>
        <position position="895"/>
    </location>
    <ligand>
        <name>Zn(2+)</name>
        <dbReference type="ChEBI" id="CHEBI:29105"/>
    </ligand>
</feature>
<evidence type="ECO:0000256" key="1">
    <source>
        <dbReference type="PIRSR" id="PIRSR607822-1"/>
    </source>
</evidence>
<dbReference type="Gene3D" id="1.50.10.20">
    <property type="match status" value="1"/>
</dbReference>
<keyword evidence="1" id="KW-0479">Metal-binding</keyword>
<evidence type="ECO:0000259" key="2">
    <source>
        <dbReference type="Pfam" id="PF13575"/>
    </source>
</evidence>
<sequence>MLVGSIRKFFPEITDDLFQELLTSAAYEHGVASLQGEIEKFTQKNSETDEEVLADNLAELYRFFEREPIPFLDSTWALSDLQISSIRDVIDAFPHRIDCDAVIKSFVSANCSALQRLLLRCQLEFVEKEISSNGPELTYEESSQALFRSLAQFKERYPIAWYLANRKCERSLRYLSEILDHLKEDWSRLSRFGLTEDSQVSNITFELGDTHDGKSVAVVTLDDGQQIFHKPRPLDVEESCSRFAEQLGRMFGFTCPFVGKVITRGSYGWAEHVPHVEESRFDNPRAAAEFALLLKLLSFTDVHYENVRFSADGIPILVDAETALTSGLCRRDSEGIPIHAALSETVTSTGFFPSPLVIPKKRGETFVDVGVLGRRDKNLITERQLVLKNPFTNKMHLVYEDVAKHMSDNASSFRFSSDYVRSLTERYRELTKAVVDKKASISNLLRECFSKSCFRVVVQDTIKYVNAIQLATNQQCLSSPSLYVGALLRFAIGRFDSDRLLLRNELASLISGDIPRYVVSATSSDLEGSVQTVKKNYFIESPIENAIGCVQKMDSKTIELDCWLIEISFASYYDESSNATQFKYSDSLFNVSHNIEVSLNEALTSLLNGYVYGSGSAPATWIGARLSNQAHQYWYVDEVSMDLYAGSSGLALPLVLSGPAGLSCRGRKEAHDYFDGLVTKLESLDTTQLATLNTGALSGAHSVLWSLHCHYSAAGDNGGLERLKSLANKMISCASHDGFDFTGGTIGLSVLAKALGVFESTKIEDDYLNALDSLAESTSRGCSWLSGYAHGHAGALASAAMLCDHISNRDRLESSVSRLFSQFLSFRESESRLWPIGFEQTGIGRGWCSGTPGVLLALAQFHESELGKCYELAPTIEFLTDVVKKETFGGNPTLCHGDVGNLWILQKVGELIGDHALVTRSREAGLFWLQNVLPSFLRSLSRFSISHSFFAGIAGTALYGEYLLSSEEVVRCPLWLE</sequence>
<dbReference type="InterPro" id="IPR007822">
    <property type="entry name" value="LANC-like"/>
</dbReference>
<dbReference type="GO" id="GO:0031179">
    <property type="term" value="P:peptide modification"/>
    <property type="evidence" value="ECO:0007669"/>
    <property type="project" value="InterPro"/>
</dbReference>
<feature type="domain" description="Lantibiotic biosynthesis protein dehydration" evidence="2">
    <location>
        <begin position="157"/>
        <end position="519"/>
    </location>
</feature>
<dbReference type="NCBIfam" id="TIGR03897">
    <property type="entry name" value="lanti_2_LanM"/>
    <property type="match status" value="1"/>
</dbReference>
<feature type="binding site" evidence="1">
    <location>
        <position position="896"/>
    </location>
    <ligand>
        <name>Zn(2+)</name>
        <dbReference type="ChEBI" id="CHEBI:29105"/>
    </ligand>
</feature>
<organism evidence="3 4">
    <name type="scientific">Corynebacterium diphtheriae bv. mitis</name>
    <dbReference type="NCBI Taxonomy" id="1806053"/>
    <lineage>
        <taxon>Bacteria</taxon>
        <taxon>Bacillati</taxon>
        <taxon>Actinomycetota</taxon>
        <taxon>Actinomycetes</taxon>
        <taxon>Mycobacteriales</taxon>
        <taxon>Corynebacteriaceae</taxon>
        <taxon>Corynebacterium</taxon>
    </lineage>
</organism>
<dbReference type="AlphaFoldDB" id="A0A854NKD5"/>
<accession>A0A854NKD5</accession>
<keyword evidence="1" id="KW-0862">Zinc</keyword>
<proteinExistence type="predicted"/>
<reference evidence="4" key="1">
    <citation type="submission" date="2016-02" db="EMBL/GenBank/DDBJ databases">
        <title>Genomic analyses of a collection of pathogenic Corynebacterium diphtheriae.</title>
        <authorList>
            <person name="Sangal V."/>
            <person name="Titov L."/>
        </authorList>
    </citation>
    <scope>NUCLEOTIDE SEQUENCE [LARGE SCALE GENOMIC DNA]</scope>
    <source>
        <strain evidence="4">1438</strain>
    </source>
</reference>
<protein>
    <submittedName>
        <fullName evidence="3">Lantibiotic-modifying protein</fullName>
    </submittedName>
</protein>
<feature type="binding site" evidence="1">
    <location>
        <position position="848"/>
    </location>
    <ligand>
        <name>Zn(2+)</name>
        <dbReference type="ChEBI" id="CHEBI:29105"/>
    </ligand>
</feature>
<dbReference type="InterPro" id="IPR025410">
    <property type="entry name" value="Lant_dehyd"/>
</dbReference>
<dbReference type="PRINTS" id="PR01950">
    <property type="entry name" value="LANCSUPER"/>
</dbReference>
<dbReference type="SMART" id="SM01260">
    <property type="entry name" value="LANC_like"/>
    <property type="match status" value="1"/>
</dbReference>
<dbReference type="Proteomes" id="UP000197692">
    <property type="component" value="Unassembled WGS sequence"/>
</dbReference>
<dbReference type="InterPro" id="IPR017146">
    <property type="entry name" value="Lanti_2_LanM"/>
</dbReference>
<name>A0A854NKD5_CORDP</name>
<dbReference type="SUPFAM" id="SSF158745">
    <property type="entry name" value="LanC-like"/>
    <property type="match status" value="1"/>
</dbReference>
<dbReference type="RefSeq" id="WP_010934531.1">
    <property type="nucleotide sequence ID" value="NZ_JADQUK010000033.1"/>
</dbReference>
<evidence type="ECO:0000313" key="3">
    <source>
        <dbReference type="EMBL" id="OWM35572.1"/>
    </source>
</evidence>
<dbReference type="Pfam" id="PF13575">
    <property type="entry name" value="DUF4135"/>
    <property type="match status" value="1"/>
</dbReference>
<dbReference type="GO" id="GO:0046872">
    <property type="term" value="F:metal ion binding"/>
    <property type="evidence" value="ECO:0007669"/>
    <property type="project" value="UniProtKB-KW"/>
</dbReference>
<dbReference type="PIRSF" id="PIRSF037228">
    <property type="entry name" value="Lant_mod_RumM"/>
    <property type="match status" value="1"/>
</dbReference>
<dbReference type="Pfam" id="PF05147">
    <property type="entry name" value="LANC_like"/>
    <property type="match status" value="1"/>
</dbReference>
<comment type="caution">
    <text evidence="3">The sequence shown here is derived from an EMBL/GenBank/DDBJ whole genome shotgun (WGS) entry which is preliminary data.</text>
</comment>
<evidence type="ECO:0000313" key="4">
    <source>
        <dbReference type="Proteomes" id="UP000197692"/>
    </source>
</evidence>
<gene>
    <name evidence="3" type="ORF">AY602_11290</name>
</gene>
<dbReference type="EMBL" id="LSZF01000013">
    <property type="protein sequence ID" value="OWM35572.1"/>
    <property type="molecule type" value="Genomic_DNA"/>
</dbReference>